<dbReference type="EMBL" id="CP000472">
    <property type="protein sequence ID" value="ACJ31519.1"/>
    <property type="molecule type" value="Genomic_DNA"/>
</dbReference>
<dbReference type="HOGENOM" id="CLU_3391313_0_0_6"/>
<reference evidence="1 2" key="1">
    <citation type="journal article" date="2008" name="PLoS ONE">
        <title>Environmental adaptation: genomic analysis of the piezotolerant and psychrotolerant deep-sea iron reducing bacterium Shewanella piezotolerans WP3.</title>
        <authorList>
            <person name="Wang F."/>
            <person name="Wang J."/>
            <person name="Jian H."/>
            <person name="Zhang B."/>
            <person name="Li S."/>
            <person name="Wang F."/>
            <person name="Zeng X."/>
            <person name="Gao L."/>
            <person name="Bartlett D.H."/>
            <person name="Yu J."/>
            <person name="Hu S."/>
            <person name="Xiao X."/>
        </authorList>
    </citation>
    <scope>NUCLEOTIDE SEQUENCE [LARGE SCALE GENOMIC DNA]</scope>
    <source>
        <strain evidence="2">WP3 / JCM 13877</strain>
    </source>
</reference>
<sequence>MFGLDQAFSRVPVQEADVAIIVRQVLLALQKP</sequence>
<dbReference type="Proteomes" id="UP000000753">
    <property type="component" value="Chromosome"/>
</dbReference>
<accession>B8CV44</accession>
<evidence type="ECO:0000313" key="1">
    <source>
        <dbReference type="EMBL" id="ACJ31519.1"/>
    </source>
</evidence>
<proteinExistence type="predicted"/>
<evidence type="ECO:0000313" key="2">
    <source>
        <dbReference type="Proteomes" id="UP000000753"/>
    </source>
</evidence>
<gene>
    <name evidence="1" type="ordered locus">swp_4898</name>
</gene>
<dbReference type="AlphaFoldDB" id="B8CV44"/>
<organism evidence="1 2">
    <name type="scientific">Shewanella piezotolerans (strain WP3 / JCM 13877)</name>
    <dbReference type="NCBI Taxonomy" id="225849"/>
    <lineage>
        <taxon>Bacteria</taxon>
        <taxon>Pseudomonadati</taxon>
        <taxon>Pseudomonadota</taxon>
        <taxon>Gammaproteobacteria</taxon>
        <taxon>Alteromonadales</taxon>
        <taxon>Shewanellaceae</taxon>
        <taxon>Shewanella</taxon>
    </lineage>
</organism>
<keyword evidence="2" id="KW-1185">Reference proteome</keyword>
<name>B8CV44_SHEPW</name>
<dbReference type="KEGG" id="swp:swp_4898"/>
<protein>
    <submittedName>
        <fullName evidence="1">Uncharacterized protein</fullName>
    </submittedName>
</protein>